<keyword evidence="3" id="KW-1185">Reference proteome</keyword>
<feature type="compositionally biased region" description="Pro residues" evidence="1">
    <location>
        <begin position="1"/>
        <end position="11"/>
    </location>
</feature>
<evidence type="ECO:0000313" key="3">
    <source>
        <dbReference type="Proteomes" id="UP000287033"/>
    </source>
</evidence>
<feature type="region of interest" description="Disordered" evidence="1">
    <location>
        <begin position="1"/>
        <end position="81"/>
    </location>
</feature>
<organism evidence="2 3">
    <name type="scientific">Chiloscyllium punctatum</name>
    <name type="common">Brownbanded bambooshark</name>
    <name type="synonym">Hemiscyllium punctatum</name>
    <dbReference type="NCBI Taxonomy" id="137246"/>
    <lineage>
        <taxon>Eukaryota</taxon>
        <taxon>Metazoa</taxon>
        <taxon>Chordata</taxon>
        <taxon>Craniata</taxon>
        <taxon>Vertebrata</taxon>
        <taxon>Chondrichthyes</taxon>
        <taxon>Elasmobranchii</taxon>
        <taxon>Galeomorphii</taxon>
        <taxon>Galeoidea</taxon>
        <taxon>Orectolobiformes</taxon>
        <taxon>Hemiscylliidae</taxon>
        <taxon>Chiloscyllium</taxon>
    </lineage>
</organism>
<proteinExistence type="predicted"/>
<dbReference type="Proteomes" id="UP000287033">
    <property type="component" value="Unassembled WGS sequence"/>
</dbReference>
<sequence>MSGPVSQPPVPGFSRAGVRRPDSGPLPAPSSRLTEEMGGPRARAAAGAESPGESGNFTPSRATAPDANVGGRNRKPGRARCQRLNDPVIRIGDFLMTSWGAAKVRHCHLLFPESVRGRKSKNEN</sequence>
<protein>
    <submittedName>
        <fullName evidence="2">Uncharacterized protein</fullName>
    </submittedName>
</protein>
<accession>A0A401REI3</accession>
<dbReference type="EMBL" id="BEZZ01003829">
    <property type="protein sequence ID" value="GCC16543.1"/>
    <property type="molecule type" value="Genomic_DNA"/>
</dbReference>
<name>A0A401REI3_CHIPU</name>
<evidence type="ECO:0000256" key="1">
    <source>
        <dbReference type="SAM" id="MobiDB-lite"/>
    </source>
</evidence>
<dbReference type="AlphaFoldDB" id="A0A401REI3"/>
<feature type="compositionally biased region" description="Basic residues" evidence="1">
    <location>
        <begin position="72"/>
        <end position="81"/>
    </location>
</feature>
<feature type="compositionally biased region" description="Low complexity" evidence="1">
    <location>
        <begin position="39"/>
        <end position="55"/>
    </location>
</feature>
<evidence type="ECO:0000313" key="2">
    <source>
        <dbReference type="EMBL" id="GCC16543.1"/>
    </source>
</evidence>
<gene>
    <name evidence="2" type="ORF">chiPu_0021393</name>
</gene>
<reference evidence="2 3" key="1">
    <citation type="journal article" date="2018" name="Nat. Ecol. Evol.">
        <title>Shark genomes provide insights into elasmobranch evolution and the origin of vertebrates.</title>
        <authorList>
            <person name="Hara Y"/>
            <person name="Yamaguchi K"/>
            <person name="Onimaru K"/>
            <person name="Kadota M"/>
            <person name="Koyanagi M"/>
            <person name="Keeley SD"/>
            <person name="Tatsumi K"/>
            <person name="Tanaka K"/>
            <person name="Motone F"/>
            <person name="Kageyama Y"/>
            <person name="Nozu R"/>
            <person name="Adachi N"/>
            <person name="Nishimura O"/>
            <person name="Nakagawa R"/>
            <person name="Tanegashima C"/>
            <person name="Kiyatake I"/>
            <person name="Matsumoto R"/>
            <person name="Murakumo K"/>
            <person name="Nishida K"/>
            <person name="Terakita A"/>
            <person name="Kuratani S"/>
            <person name="Sato K"/>
            <person name="Hyodo S Kuraku.S."/>
        </authorList>
    </citation>
    <scope>NUCLEOTIDE SEQUENCE [LARGE SCALE GENOMIC DNA]</scope>
</reference>
<comment type="caution">
    <text evidence="2">The sequence shown here is derived from an EMBL/GenBank/DDBJ whole genome shotgun (WGS) entry which is preliminary data.</text>
</comment>